<comment type="caution">
    <text evidence="2">The sequence shown here is derived from an EMBL/GenBank/DDBJ whole genome shotgun (WGS) entry which is preliminary data.</text>
</comment>
<proteinExistence type="predicted"/>
<feature type="compositionally biased region" description="Acidic residues" evidence="1">
    <location>
        <begin position="45"/>
        <end position="66"/>
    </location>
</feature>
<keyword evidence="3" id="KW-1185">Reference proteome</keyword>
<reference evidence="2 3" key="1">
    <citation type="journal article" date="2024" name="G3 (Bethesda)">
        <title>Genome assembly of Hibiscus sabdariffa L. provides insights into metabolisms of medicinal natural products.</title>
        <authorList>
            <person name="Kim T."/>
        </authorList>
    </citation>
    <scope>NUCLEOTIDE SEQUENCE [LARGE SCALE GENOMIC DNA]</scope>
    <source>
        <strain evidence="2">TK-2024</strain>
        <tissue evidence="2">Old leaves</tissue>
    </source>
</reference>
<evidence type="ECO:0000313" key="3">
    <source>
        <dbReference type="Proteomes" id="UP001472677"/>
    </source>
</evidence>
<evidence type="ECO:0000256" key="1">
    <source>
        <dbReference type="SAM" id="MobiDB-lite"/>
    </source>
</evidence>
<protein>
    <submittedName>
        <fullName evidence="2">Uncharacterized protein</fullName>
    </submittedName>
</protein>
<organism evidence="2 3">
    <name type="scientific">Hibiscus sabdariffa</name>
    <name type="common">roselle</name>
    <dbReference type="NCBI Taxonomy" id="183260"/>
    <lineage>
        <taxon>Eukaryota</taxon>
        <taxon>Viridiplantae</taxon>
        <taxon>Streptophyta</taxon>
        <taxon>Embryophyta</taxon>
        <taxon>Tracheophyta</taxon>
        <taxon>Spermatophyta</taxon>
        <taxon>Magnoliopsida</taxon>
        <taxon>eudicotyledons</taxon>
        <taxon>Gunneridae</taxon>
        <taxon>Pentapetalae</taxon>
        <taxon>rosids</taxon>
        <taxon>malvids</taxon>
        <taxon>Malvales</taxon>
        <taxon>Malvaceae</taxon>
        <taxon>Malvoideae</taxon>
        <taxon>Hibiscus</taxon>
    </lineage>
</organism>
<name>A0ABR2A1B1_9ROSI</name>
<feature type="region of interest" description="Disordered" evidence="1">
    <location>
        <begin position="41"/>
        <end position="66"/>
    </location>
</feature>
<evidence type="ECO:0000313" key="2">
    <source>
        <dbReference type="EMBL" id="KAK8486742.1"/>
    </source>
</evidence>
<accession>A0ABR2A1B1</accession>
<dbReference type="Proteomes" id="UP001472677">
    <property type="component" value="Unassembled WGS sequence"/>
</dbReference>
<dbReference type="EMBL" id="JBBPBM010001149">
    <property type="protein sequence ID" value="KAK8486742.1"/>
    <property type="molecule type" value="Genomic_DNA"/>
</dbReference>
<sequence>MFHSIQEKFKTNTKAVEANVRKLEVVEKQVIKIACPSHNKKIEDYNDNDFEDEDNSDDHDFEDEDNEIFTPSNQAEALTHLFIFRQ</sequence>
<gene>
    <name evidence="2" type="ORF">V6N12_041528</name>
</gene>